<dbReference type="RefSeq" id="WP_006991316.1">
    <property type="nucleotide sequence ID" value="NZ_JBBMQS010000017.1"/>
</dbReference>
<dbReference type="InterPro" id="IPR006156">
    <property type="entry name" value="Dihydroneopterin_aldolase"/>
</dbReference>
<keyword evidence="9" id="KW-1185">Reference proteome</keyword>
<dbReference type="Gene3D" id="3.30.1130.10">
    <property type="match status" value="1"/>
</dbReference>
<reference evidence="8 9" key="1">
    <citation type="submission" date="2024-03" db="EMBL/GenBank/DDBJ databases">
        <title>Community enrichment and isolation of bacterial strains for fucoidan degradation.</title>
        <authorList>
            <person name="Sichert A."/>
        </authorList>
    </citation>
    <scope>NUCLEOTIDE SEQUENCE [LARGE SCALE GENOMIC DNA]</scope>
    <source>
        <strain evidence="8 9">AS12</strain>
    </source>
</reference>
<dbReference type="CDD" id="cd00534">
    <property type="entry name" value="DHNA_DHNTPE"/>
    <property type="match status" value="1"/>
</dbReference>
<feature type="domain" description="Dihydroneopterin aldolase/epimerase" evidence="7">
    <location>
        <begin position="4"/>
        <end position="114"/>
    </location>
</feature>
<dbReference type="InterPro" id="IPR043133">
    <property type="entry name" value="GTP-CH-I_C/QueF"/>
</dbReference>
<comment type="caution">
    <text evidence="8">The sequence shown here is derived from an EMBL/GenBank/DDBJ whole genome shotgun (WGS) entry which is preliminary data.</text>
</comment>
<comment type="function">
    <text evidence="6">Catalyzes the conversion of 7,8-dihydroneopterin to 6-hydroxymethyl-7,8-dihydropterin.</text>
</comment>
<dbReference type="SUPFAM" id="SSF55620">
    <property type="entry name" value="Tetrahydrobiopterin biosynthesis enzymes-like"/>
    <property type="match status" value="1"/>
</dbReference>
<dbReference type="SMART" id="SM00905">
    <property type="entry name" value="FolB"/>
    <property type="match status" value="1"/>
</dbReference>
<evidence type="ECO:0000256" key="4">
    <source>
        <dbReference type="ARBA" id="ARBA00022909"/>
    </source>
</evidence>
<evidence type="ECO:0000256" key="1">
    <source>
        <dbReference type="ARBA" id="ARBA00001353"/>
    </source>
</evidence>
<dbReference type="EMBL" id="JBBMQS010000017">
    <property type="protein sequence ID" value="MEM5499734.1"/>
    <property type="molecule type" value="Genomic_DNA"/>
</dbReference>
<evidence type="ECO:0000259" key="7">
    <source>
        <dbReference type="SMART" id="SM00905"/>
    </source>
</evidence>
<comment type="pathway">
    <text evidence="2 6">Cofactor biosynthesis; tetrahydrofolate biosynthesis; 2-amino-4-hydroxy-6-hydroxymethyl-7,8-dihydropteridine diphosphate from 7,8-dihydroneopterin triphosphate: step 3/4.</text>
</comment>
<name>A0ABU9T0T1_9ALTE</name>
<dbReference type="Pfam" id="PF02152">
    <property type="entry name" value="FolB"/>
    <property type="match status" value="1"/>
</dbReference>
<protein>
    <recommendedName>
        <fullName evidence="6">7,8-dihydroneopterin aldolase</fullName>
        <ecNumber evidence="6">4.1.2.25</ecNumber>
    </recommendedName>
</protein>
<evidence type="ECO:0000256" key="5">
    <source>
        <dbReference type="ARBA" id="ARBA00023239"/>
    </source>
</evidence>
<keyword evidence="4 6" id="KW-0289">Folate biosynthesis</keyword>
<evidence type="ECO:0000256" key="3">
    <source>
        <dbReference type="ARBA" id="ARBA00005708"/>
    </source>
</evidence>
<dbReference type="InterPro" id="IPR006157">
    <property type="entry name" value="FolB_dom"/>
</dbReference>
<sequence length="119" mass="13372">MDKIYIEGLEVQSLIGVYDWERDATQRLLVDIVLFSDLQKPAYSDDVDDTLNYAEVAQAVTDVAANSQFALIEALAQAMISQVFSQFPVQKMTLKLSKPDILPTAQNVAVEFTRERKDT</sequence>
<keyword evidence="5 6" id="KW-0456">Lyase</keyword>
<dbReference type="NCBIfam" id="TIGR00525">
    <property type="entry name" value="folB"/>
    <property type="match status" value="1"/>
</dbReference>
<dbReference type="PANTHER" id="PTHR42844:SF1">
    <property type="entry name" value="DIHYDRONEOPTERIN ALDOLASE 1-RELATED"/>
    <property type="match status" value="1"/>
</dbReference>
<dbReference type="Proteomes" id="UP001461163">
    <property type="component" value="Unassembled WGS sequence"/>
</dbReference>
<accession>A0ABU9T0T1</accession>
<evidence type="ECO:0000313" key="8">
    <source>
        <dbReference type="EMBL" id="MEM5499734.1"/>
    </source>
</evidence>
<comment type="similarity">
    <text evidence="3 6">Belongs to the DHNA family.</text>
</comment>
<comment type="catalytic activity">
    <reaction evidence="1 6">
        <text>7,8-dihydroneopterin = 6-hydroxymethyl-7,8-dihydropterin + glycolaldehyde</text>
        <dbReference type="Rhea" id="RHEA:10540"/>
        <dbReference type="ChEBI" id="CHEBI:17001"/>
        <dbReference type="ChEBI" id="CHEBI:17071"/>
        <dbReference type="ChEBI" id="CHEBI:44841"/>
        <dbReference type="EC" id="4.1.2.25"/>
    </reaction>
</comment>
<dbReference type="PANTHER" id="PTHR42844">
    <property type="entry name" value="DIHYDRONEOPTERIN ALDOLASE 1-RELATED"/>
    <property type="match status" value="1"/>
</dbReference>
<dbReference type="EC" id="4.1.2.25" evidence="6"/>
<proteinExistence type="inferred from homology"/>
<evidence type="ECO:0000256" key="2">
    <source>
        <dbReference type="ARBA" id="ARBA00005013"/>
    </source>
</evidence>
<dbReference type="NCBIfam" id="TIGR00526">
    <property type="entry name" value="folB_dom"/>
    <property type="match status" value="1"/>
</dbReference>
<evidence type="ECO:0000313" key="9">
    <source>
        <dbReference type="Proteomes" id="UP001461163"/>
    </source>
</evidence>
<evidence type="ECO:0000256" key="6">
    <source>
        <dbReference type="RuleBase" id="RU362079"/>
    </source>
</evidence>
<gene>
    <name evidence="8" type="primary">folB</name>
    <name evidence="8" type="ORF">WNY77_20155</name>
</gene>
<dbReference type="GO" id="GO:0004150">
    <property type="term" value="F:dihydroneopterin aldolase activity"/>
    <property type="evidence" value="ECO:0007669"/>
    <property type="project" value="UniProtKB-EC"/>
</dbReference>
<organism evidence="8 9">
    <name type="scientific">Paraglaciecola mesophila</name>
    <dbReference type="NCBI Taxonomy" id="197222"/>
    <lineage>
        <taxon>Bacteria</taxon>
        <taxon>Pseudomonadati</taxon>
        <taxon>Pseudomonadota</taxon>
        <taxon>Gammaproteobacteria</taxon>
        <taxon>Alteromonadales</taxon>
        <taxon>Alteromonadaceae</taxon>
        <taxon>Paraglaciecola</taxon>
    </lineage>
</organism>